<dbReference type="Gene3D" id="1.10.530.10">
    <property type="match status" value="1"/>
</dbReference>
<accession>A0A1F4R432</accession>
<comment type="caution">
    <text evidence="2">The sequence shown here is derived from an EMBL/GenBank/DDBJ whole genome shotgun (WGS) entry which is preliminary data.</text>
</comment>
<dbReference type="PANTHER" id="PTHR37423:SF2">
    <property type="entry name" value="MEMBRANE-BOUND LYTIC MUREIN TRANSGLYCOSYLASE C"/>
    <property type="match status" value="1"/>
</dbReference>
<sequence>MDGVSVIVVVLFVATIFSSLGGDKGHRPKETASEPVAFTQEVISNLPEPDYYAETGEAPYTSILNFVSQYRQEDEAKVITSSIVKYAKDYDVNPKLVTALMARESRFNPSAVSSSGAVGLGQLLPSTCTTVGIADPYDIDQNAKGTARYMKYLLDRFEKYNQRMQFALAGYLEGPNAVERQLGYKSHTSSYIRDIINIYHKI</sequence>
<dbReference type="Proteomes" id="UP000176938">
    <property type="component" value="Unassembled WGS sequence"/>
</dbReference>
<organism evidence="2 3">
    <name type="scientific">candidate division WOR-1 bacterium RIFCSPLOWO2_02_FULL_46_20</name>
    <dbReference type="NCBI Taxonomy" id="1802567"/>
    <lineage>
        <taxon>Bacteria</taxon>
        <taxon>Bacillati</taxon>
        <taxon>Saganbacteria</taxon>
    </lineage>
</organism>
<dbReference type="AlphaFoldDB" id="A0A1F4R432"/>
<evidence type="ECO:0000313" key="3">
    <source>
        <dbReference type="Proteomes" id="UP000176938"/>
    </source>
</evidence>
<dbReference type="InterPro" id="IPR008258">
    <property type="entry name" value="Transglycosylase_SLT_dom_1"/>
</dbReference>
<proteinExistence type="predicted"/>
<protein>
    <recommendedName>
        <fullName evidence="1">Transglycosylase SLT domain-containing protein</fullName>
    </recommendedName>
</protein>
<name>A0A1F4R432_UNCSA</name>
<dbReference type="PANTHER" id="PTHR37423">
    <property type="entry name" value="SOLUBLE LYTIC MUREIN TRANSGLYCOSYLASE-RELATED"/>
    <property type="match status" value="1"/>
</dbReference>
<reference evidence="2 3" key="1">
    <citation type="journal article" date="2016" name="Nat. Commun.">
        <title>Thousands of microbial genomes shed light on interconnected biogeochemical processes in an aquifer system.</title>
        <authorList>
            <person name="Anantharaman K."/>
            <person name="Brown C.T."/>
            <person name="Hug L.A."/>
            <person name="Sharon I."/>
            <person name="Castelle C.J."/>
            <person name="Probst A.J."/>
            <person name="Thomas B.C."/>
            <person name="Singh A."/>
            <person name="Wilkins M.J."/>
            <person name="Karaoz U."/>
            <person name="Brodie E.L."/>
            <person name="Williams K.H."/>
            <person name="Hubbard S.S."/>
            <person name="Banfield J.F."/>
        </authorList>
    </citation>
    <scope>NUCLEOTIDE SEQUENCE [LARGE SCALE GENOMIC DNA]</scope>
</reference>
<dbReference type="EMBL" id="METP01000069">
    <property type="protein sequence ID" value="OGC02866.1"/>
    <property type="molecule type" value="Genomic_DNA"/>
</dbReference>
<dbReference type="Pfam" id="PF01464">
    <property type="entry name" value="SLT"/>
    <property type="match status" value="1"/>
</dbReference>
<gene>
    <name evidence="2" type="ORF">A3H38_04400</name>
</gene>
<dbReference type="SUPFAM" id="SSF53955">
    <property type="entry name" value="Lysozyme-like"/>
    <property type="match status" value="1"/>
</dbReference>
<evidence type="ECO:0000313" key="2">
    <source>
        <dbReference type="EMBL" id="OGC02866.1"/>
    </source>
</evidence>
<evidence type="ECO:0000259" key="1">
    <source>
        <dbReference type="Pfam" id="PF01464"/>
    </source>
</evidence>
<dbReference type="InterPro" id="IPR023346">
    <property type="entry name" value="Lysozyme-like_dom_sf"/>
</dbReference>
<feature type="domain" description="Transglycosylase SLT" evidence="1">
    <location>
        <begin position="83"/>
        <end position="189"/>
    </location>
</feature>